<feature type="domain" description="Saposin A-type" evidence="8">
    <location>
        <begin position="98"/>
        <end position="126"/>
    </location>
</feature>
<organism evidence="9 10">
    <name type="scientific">Trichomalopsis sarcophagae</name>
    <dbReference type="NCBI Taxonomy" id="543379"/>
    <lineage>
        <taxon>Eukaryota</taxon>
        <taxon>Metazoa</taxon>
        <taxon>Ecdysozoa</taxon>
        <taxon>Arthropoda</taxon>
        <taxon>Hexapoda</taxon>
        <taxon>Insecta</taxon>
        <taxon>Pterygota</taxon>
        <taxon>Neoptera</taxon>
        <taxon>Endopterygota</taxon>
        <taxon>Hymenoptera</taxon>
        <taxon>Apocrita</taxon>
        <taxon>Proctotrupomorpha</taxon>
        <taxon>Chalcidoidea</taxon>
        <taxon>Pteromalidae</taxon>
        <taxon>Pteromalinae</taxon>
        <taxon>Trichomalopsis</taxon>
    </lineage>
</organism>
<reference evidence="9 10" key="1">
    <citation type="journal article" date="2017" name="Curr. Biol.">
        <title>The Evolution of Venom by Co-option of Single-Copy Genes.</title>
        <authorList>
            <person name="Martinson E.O."/>
            <person name="Mrinalini"/>
            <person name="Kelkar Y.D."/>
            <person name="Chang C.H."/>
            <person name="Werren J.H."/>
        </authorList>
    </citation>
    <scope>NUCLEOTIDE SEQUENCE [LARGE SCALE GENOMIC DNA]</scope>
    <source>
        <strain evidence="9 10">Alberta</strain>
        <tissue evidence="9">Whole body</tissue>
    </source>
</reference>
<comment type="subcellular location">
    <subcellularLocation>
        <location evidence="1">Secreted</location>
    </subcellularLocation>
</comment>
<accession>A0A232F2B2</accession>
<evidence type="ECO:0000256" key="1">
    <source>
        <dbReference type="ARBA" id="ARBA00004613"/>
    </source>
</evidence>
<dbReference type="AlphaFoldDB" id="A0A232F2B2"/>
<feature type="region of interest" description="Disordered" evidence="6">
    <location>
        <begin position="77"/>
        <end position="97"/>
    </location>
</feature>
<evidence type="ECO:0000256" key="3">
    <source>
        <dbReference type="ARBA" id="ARBA00022729"/>
    </source>
</evidence>
<keyword evidence="10" id="KW-1185">Reference proteome</keyword>
<dbReference type="Pfam" id="PF02199">
    <property type="entry name" value="SapA"/>
    <property type="match status" value="2"/>
</dbReference>
<evidence type="ECO:0000256" key="6">
    <source>
        <dbReference type="SAM" id="MobiDB-lite"/>
    </source>
</evidence>
<keyword evidence="3 7" id="KW-0732">Signal</keyword>
<evidence type="ECO:0000313" key="9">
    <source>
        <dbReference type="EMBL" id="OXU24639.1"/>
    </source>
</evidence>
<protein>
    <recommendedName>
        <fullName evidence="8">Saposin A-type domain-containing protein</fullName>
    </recommendedName>
</protein>
<evidence type="ECO:0000256" key="2">
    <source>
        <dbReference type="ARBA" id="ARBA00022525"/>
    </source>
</evidence>
<evidence type="ECO:0000256" key="5">
    <source>
        <dbReference type="ARBA" id="ARBA00023180"/>
    </source>
</evidence>
<comment type="caution">
    <text evidence="9">The sequence shown here is derived from an EMBL/GenBank/DDBJ whole genome shotgun (WGS) entry which is preliminary data.</text>
</comment>
<evidence type="ECO:0000259" key="8">
    <source>
        <dbReference type="Pfam" id="PF02199"/>
    </source>
</evidence>
<evidence type="ECO:0000256" key="7">
    <source>
        <dbReference type="SAM" id="SignalP"/>
    </source>
</evidence>
<keyword evidence="5" id="KW-0325">Glycoprotein</keyword>
<dbReference type="EMBL" id="NNAY01001239">
    <property type="protein sequence ID" value="OXU24639.1"/>
    <property type="molecule type" value="Genomic_DNA"/>
</dbReference>
<feature type="region of interest" description="Disordered" evidence="6">
    <location>
        <begin position="128"/>
        <end position="164"/>
    </location>
</feature>
<keyword evidence="4" id="KW-1015">Disulfide bond</keyword>
<feature type="chain" id="PRO_5012104645" description="Saposin A-type domain-containing protein" evidence="7">
    <location>
        <begin position="22"/>
        <end position="192"/>
    </location>
</feature>
<dbReference type="Proteomes" id="UP000215335">
    <property type="component" value="Unassembled WGS sequence"/>
</dbReference>
<sequence length="192" mass="21767">MKSFFAFCALIGVCIVHTSRAAPVDNDQEAVEEEVIVPNKYKPLDESKCNWGPSYFCRTPERAKKCGTEAYCKNRSKRSAPENETAQPAEAEEPQEENKCYWGPAYFCSSPEHMKECDTEEYCKKRMPDVSQESGGDEVEKAPIDAWGTKQAERPEDPEECQKGPEYFCSTPELIEKCKVENICDNPDGRKL</sequence>
<feature type="compositionally biased region" description="Basic and acidic residues" evidence="6">
    <location>
        <begin position="151"/>
        <end position="163"/>
    </location>
</feature>
<dbReference type="GO" id="GO:0005576">
    <property type="term" value="C:extracellular region"/>
    <property type="evidence" value="ECO:0007669"/>
    <property type="project" value="UniProtKB-SubCell"/>
</dbReference>
<feature type="signal peptide" evidence="7">
    <location>
        <begin position="1"/>
        <end position="21"/>
    </location>
</feature>
<feature type="domain" description="Saposin A-type" evidence="8">
    <location>
        <begin position="47"/>
        <end position="74"/>
    </location>
</feature>
<name>A0A232F2B2_9HYME</name>
<keyword evidence="2" id="KW-0964">Secreted</keyword>
<gene>
    <name evidence="9" type="ORF">TSAR_008045</name>
</gene>
<evidence type="ECO:0000256" key="4">
    <source>
        <dbReference type="ARBA" id="ARBA00023157"/>
    </source>
</evidence>
<dbReference type="InterPro" id="IPR003119">
    <property type="entry name" value="SAP_A"/>
</dbReference>
<proteinExistence type="predicted"/>
<evidence type="ECO:0000313" key="10">
    <source>
        <dbReference type="Proteomes" id="UP000215335"/>
    </source>
</evidence>